<dbReference type="AlphaFoldDB" id="A0A8J2XU93"/>
<sequence>MDFGQFNAPGVQEEEDEKIGDAVGEDAALHKIRYKETVLKLGRLICLIRIKIGSQKITLVRFYA</sequence>
<evidence type="ECO:0000313" key="2">
    <source>
        <dbReference type="Proteomes" id="UP000607559"/>
    </source>
</evidence>
<protein>
    <submittedName>
        <fullName evidence="1">Uncharacterized protein</fullName>
    </submittedName>
</protein>
<reference evidence="1" key="2">
    <citation type="submission" date="2020-09" db="EMBL/GenBank/DDBJ databases">
        <authorList>
            <person name="Sun Q."/>
            <person name="Zhou Y."/>
        </authorList>
    </citation>
    <scope>NUCLEOTIDE SEQUENCE</scope>
    <source>
        <strain evidence="1">CGMCC 1.15448</strain>
    </source>
</reference>
<proteinExistence type="predicted"/>
<evidence type="ECO:0000313" key="1">
    <source>
        <dbReference type="EMBL" id="GGB24001.1"/>
    </source>
</evidence>
<name>A0A8J2XU93_9BACT</name>
<keyword evidence="2" id="KW-1185">Reference proteome</keyword>
<reference evidence="1" key="1">
    <citation type="journal article" date="2014" name="Int. J. Syst. Evol. Microbiol.">
        <title>Complete genome sequence of Corynebacterium casei LMG S-19264T (=DSM 44701T), isolated from a smear-ripened cheese.</title>
        <authorList>
            <consortium name="US DOE Joint Genome Institute (JGI-PGF)"/>
            <person name="Walter F."/>
            <person name="Albersmeier A."/>
            <person name="Kalinowski J."/>
            <person name="Ruckert C."/>
        </authorList>
    </citation>
    <scope>NUCLEOTIDE SEQUENCE</scope>
    <source>
        <strain evidence="1">CGMCC 1.15448</strain>
    </source>
</reference>
<dbReference type="Proteomes" id="UP000607559">
    <property type="component" value="Unassembled WGS sequence"/>
</dbReference>
<accession>A0A8J2XU93</accession>
<dbReference type="EMBL" id="BMJC01000007">
    <property type="protein sequence ID" value="GGB24001.1"/>
    <property type="molecule type" value="Genomic_DNA"/>
</dbReference>
<gene>
    <name evidence="1" type="ORF">GCM10011511_54860</name>
</gene>
<comment type="caution">
    <text evidence="1">The sequence shown here is derived from an EMBL/GenBank/DDBJ whole genome shotgun (WGS) entry which is preliminary data.</text>
</comment>
<organism evidence="1 2">
    <name type="scientific">Puia dinghuensis</name>
    <dbReference type="NCBI Taxonomy" id="1792502"/>
    <lineage>
        <taxon>Bacteria</taxon>
        <taxon>Pseudomonadati</taxon>
        <taxon>Bacteroidota</taxon>
        <taxon>Chitinophagia</taxon>
        <taxon>Chitinophagales</taxon>
        <taxon>Chitinophagaceae</taxon>
        <taxon>Puia</taxon>
    </lineage>
</organism>